<sequence>MSTAEVPTSIAQQYPARTDTNGNTWYRPVRPKGFDFDQWGWTSDLAQADPSYAADAASCTLTAPGTSLTPEDRAVVLEFRQYLTGVSLPYLPVLVDVPSHATDQG</sequence>
<evidence type="ECO:0000313" key="2">
    <source>
        <dbReference type="EMBL" id="ORB50719.1"/>
    </source>
</evidence>
<organism evidence="2 3">
    <name type="scientific">Mycobacteroides saopaulense</name>
    <dbReference type="NCBI Taxonomy" id="1578165"/>
    <lineage>
        <taxon>Bacteria</taxon>
        <taxon>Bacillati</taxon>
        <taxon>Actinomycetota</taxon>
        <taxon>Actinomycetes</taxon>
        <taxon>Mycobacteriales</taxon>
        <taxon>Mycobacteriaceae</taxon>
        <taxon>Mycobacteroides</taxon>
    </lineage>
</organism>
<proteinExistence type="predicted"/>
<name>A0A1X0IRN4_9MYCO</name>
<dbReference type="OrthoDB" id="9881339at2"/>
<comment type="caution">
    <text evidence="2">The sequence shown here is derived from an EMBL/GenBank/DDBJ whole genome shotgun (WGS) entry which is preliminary data.</text>
</comment>
<accession>A0A1X0IRN4</accession>
<dbReference type="AlphaFoldDB" id="A0A1X0IRN4"/>
<dbReference type="STRING" id="1578165.BKG68_23815"/>
<dbReference type="RefSeq" id="WP_083018909.1">
    <property type="nucleotide sequence ID" value="NZ_MVII01000034.1"/>
</dbReference>
<feature type="region of interest" description="Disordered" evidence="1">
    <location>
        <begin position="1"/>
        <end position="25"/>
    </location>
</feature>
<feature type="compositionally biased region" description="Polar residues" evidence="1">
    <location>
        <begin position="1"/>
        <end position="12"/>
    </location>
</feature>
<protein>
    <submittedName>
        <fullName evidence="2">Uncharacterized protein</fullName>
    </submittedName>
</protein>
<evidence type="ECO:0000256" key="1">
    <source>
        <dbReference type="SAM" id="MobiDB-lite"/>
    </source>
</evidence>
<evidence type="ECO:0000313" key="3">
    <source>
        <dbReference type="Proteomes" id="UP000192434"/>
    </source>
</evidence>
<reference evidence="2 3" key="1">
    <citation type="submission" date="2016-12" db="EMBL/GenBank/DDBJ databases">
        <title>The new phylogeny of genus Mycobacterium.</title>
        <authorList>
            <person name="Tortoli E."/>
            <person name="Trovato A."/>
            <person name="Cirillo D.M."/>
        </authorList>
    </citation>
    <scope>NUCLEOTIDE SEQUENCE [LARGE SCALE GENOMIC DNA]</scope>
    <source>
        <strain evidence="2 3">CCUG 66554</strain>
    </source>
</reference>
<dbReference type="EMBL" id="MVII01000034">
    <property type="protein sequence ID" value="ORB50719.1"/>
    <property type="molecule type" value="Genomic_DNA"/>
</dbReference>
<gene>
    <name evidence="2" type="ORF">BST43_21485</name>
</gene>
<dbReference type="Proteomes" id="UP000192434">
    <property type="component" value="Unassembled WGS sequence"/>
</dbReference>